<dbReference type="AlphaFoldDB" id="F4LL72"/>
<dbReference type="CDD" id="cd00093">
    <property type="entry name" value="HTH_XRE"/>
    <property type="match status" value="1"/>
</dbReference>
<dbReference type="EMBL" id="CP002696">
    <property type="protein sequence ID" value="AEE17646.1"/>
    <property type="molecule type" value="Genomic_DNA"/>
</dbReference>
<evidence type="ECO:0000313" key="3">
    <source>
        <dbReference type="Proteomes" id="UP000006546"/>
    </source>
</evidence>
<dbReference type="KEGG" id="tbe:Trebr_2237"/>
<dbReference type="InterPro" id="IPR001387">
    <property type="entry name" value="Cro/C1-type_HTH"/>
</dbReference>
<protein>
    <submittedName>
        <fullName evidence="2">Helix-turn-helix domain protein</fullName>
    </submittedName>
</protein>
<name>F4LL72_TREBD</name>
<feature type="domain" description="HTH cro/C1-type" evidence="1">
    <location>
        <begin position="22"/>
        <end position="61"/>
    </location>
</feature>
<dbReference type="PROSITE" id="PS50943">
    <property type="entry name" value="HTH_CROC1"/>
    <property type="match status" value="1"/>
</dbReference>
<dbReference type="SUPFAM" id="SSF47413">
    <property type="entry name" value="lambda repressor-like DNA-binding domains"/>
    <property type="match status" value="1"/>
</dbReference>
<keyword evidence="3" id="KW-1185">Reference proteome</keyword>
<sequence length="87" mass="9792">MTFWERVEILREEQNTSYRWIAAQMGVSETTVSSMRKAGTEPRAGEAVKIAKALGTTVEFLAGAGEDEYYKKYVLLKSALRELLTTN</sequence>
<dbReference type="SMART" id="SM00530">
    <property type="entry name" value="HTH_XRE"/>
    <property type="match status" value="1"/>
</dbReference>
<proteinExistence type="predicted"/>
<dbReference type="InterPro" id="IPR010982">
    <property type="entry name" value="Lambda_DNA-bd_dom_sf"/>
</dbReference>
<dbReference type="STRING" id="906968.Trebr_2237"/>
<evidence type="ECO:0000313" key="2">
    <source>
        <dbReference type="EMBL" id="AEE17646.1"/>
    </source>
</evidence>
<evidence type="ECO:0000259" key="1">
    <source>
        <dbReference type="PROSITE" id="PS50943"/>
    </source>
</evidence>
<dbReference type="Pfam" id="PF01381">
    <property type="entry name" value="HTH_3"/>
    <property type="match status" value="1"/>
</dbReference>
<dbReference type="HOGENOM" id="CLU_2482351_0_0_12"/>
<accession>F4LL72</accession>
<reference evidence="3" key="1">
    <citation type="submission" date="2011-04" db="EMBL/GenBank/DDBJ databases">
        <title>The complete genome of Treponema brennaborense DSM 12168.</title>
        <authorList>
            <person name="Lucas S."/>
            <person name="Han J."/>
            <person name="Lapidus A."/>
            <person name="Bruce D."/>
            <person name="Goodwin L."/>
            <person name="Pitluck S."/>
            <person name="Peters L."/>
            <person name="Kyrpides N."/>
            <person name="Mavromatis K."/>
            <person name="Ivanova N."/>
            <person name="Mikhailova N."/>
            <person name="Pagani I."/>
            <person name="Teshima H."/>
            <person name="Detter J.C."/>
            <person name="Tapia R."/>
            <person name="Han C."/>
            <person name="Land M."/>
            <person name="Hauser L."/>
            <person name="Markowitz V."/>
            <person name="Cheng J.-F."/>
            <person name="Hugenholtz P."/>
            <person name="Woyke T."/>
            <person name="Wu D."/>
            <person name="Gronow S."/>
            <person name="Wellnitz S."/>
            <person name="Brambilla E."/>
            <person name="Klenk H.-P."/>
            <person name="Eisen J.A."/>
        </authorList>
    </citation>
    <scope>NUCLEOTIDE SEQUENCE [LARGE SCALE GENOMIC DNA]</scope>
    <source>
        <strain evidence="3">DSM 12168 / CIP 105900 / DD5/3</strain>
    </source>
</reference>
<organism evidence="2 3">
    <name type="scientific">Treponema brennaborense (strain DSM 12168 / CIP 105900 / DD5/3)</name>
    <dbReference type="NCBI Taxonomy" id="906968"/>
    <lineage>
        <taxon>Bacteria</taxon>
        <taxon>Pseudomonadati</taxon>
        <taxon>Spirochaetota</taxon>
        <taxon>Spirochaetia</taxon>
        <taxon>Spirochaetales</taxon>
        <taxon>Treponemataceae</taxon>
        <taxon>Treponema</taxon>
    </lineage>
</organism>
<dbReference type="RefSeq" id="WP_013759347.1">
    <property type="nucleotide sequence ID" value="NC_015500.1"/>
</dbReference>
<dbReference type="OrthoDB" id="7865033at2"/>
<gene>
    <name evidence="2" type="ordered locus">Trebr_2237</name>
</gene>
<dbReference type="GO" id="GO:0003677">
    <property type="term" value="F:DNA binding"/>
    <property type="evidence" value="ECO:0007669"/>
    <property type="project" value="InterPro"/>
</dbReference>
<dbReference type="Proteomes" id="UP000006546">
    <property type="component" value="Chromosome"/>
</dbReference>
<dbReference type="Gene3D" id="1.10.260.40">
    <property type="entry name" value="lambda repressor-like DNA-binding domains"/>
    <property type="match status" value="1"/>
</dbReference>